<reference evidence="9" key="3">
    <citation type="submission" date="2025-08" db="UniProtKB">
        <authorList>
            <consortium name="Ensembl"/>
        </authorList>
    </citation>
    <scope>IDENTIFICATION</scope>
</reference>
<dbReference type="GO" id="GO:0005576">
    <property type="term" value="C:extracellular region"/>
    <property type="evidence" value="ECO:0007669"/>
    <property type="project" value="UniProtKB-SubCell"/>
</dbReference>
<keyword evidence="8" id="KW-0472">Membrane</keyword>
<feature type="compositionally biased region" description="Basic and acidic residues" evidence="7">
    <location>
        <begin position="245"/>
        <end position="281"/>
    </location>
</feature>
<keyword evidence="5" id="KW-1015">Disulfide bond</keyword>
<evidence type="ECO:0000313" key="10">
    <source>
        <dbReference type="Proteomes" id="UP000018467"/>
    </source>
</evidence>
<evidence type="ECO:0000256" key="4">
    <source>
        <dbReference type="ARBA" id="ARBA00022729"/>
    </source>
</evidence>
<evidence type="ECO:0000256" key="6">
    <source>
        <dbReference type="ARBA" id="ARBA00023183"/>
    </source>
</evidence>
<reference evidence="10" key="1">
    <citation type="submission" date="2013-03" db="EMBL/GenBank/DDBJ databases">
        <authorList>
            <person name="Jeffery W."/>
            <person name="Warren W."/>
            <person name="Wilson R.K."/>
        </authorList>
    </citation>
    <scope>NUCLEOTIDE SEQUENCE</scope>
    <source>
        <strain evidence="10">female</strain>
    </source>
</reference>
<evidence type="ECO:0000256" key="2">
    <source>
        <dbReference type="ARBA" id="ARBA00008326"/>
    </source>
</evidence>
<organism evidence="9 10">
    <name type="scientific">Astyanax mexicanus</name>
    <name type="common">Blind cave fish</name>
    <name type="synonym">Astyanax fasciatus mexicanus</name>
    <dbReference type="NCBI Taxonomy" id="7994"/>
    <lineage>
        <taxon>Eukaryota</taxon>
        <taxon>Metazoa</taxon>
        <taxon>Chordata</taxon>
        <taxon>Craniata</taxon>
        <taxon>Vertebrata</taxon>
        <taxon>Euteleostomi</taxon>
        <taxon>Actinopterygii</taxon>
        <taxon>Neopterygii</taxon>
        <taxon>Teleostei</taxon>
        <taxon>Ostariophysi</taxon>
        <taxon>Characiformes</taxon>
        <taxon>Characoidei</taxon>
        <taxon>Acestrorhamphidae</taxon>
        <taxon>Acestrorhamphinae</taxon>
        <taxon>Astyanax</taxon>
    </lineage>
</organism>
<dbReference type="AlphaFoldDB" id="A0A3B1KD78"/>
<dbReference type="PANTHER" id="PTHR15258">
    <property type="entry name" value="FGF BINDING PROTEIN-RELATED"/>
    <property type="match status" value="1"/>
</dbReference>
<dbReference type="Ensembl" id="ENSAMXT00000032131.1">
    <property type="protein sequence ID" value="ENSAMXP00000052010.1"/>
    <property type="gene ID" value="ENSAMXG00000037348.1"/>
</dbReference>
<accession>A0A3B1KD78</accession>
<reference evidence="10" key="2">
    <citation type="journal article" date="2014" name="Nat. Commun.">
        <title>The cavefish genome reveals candidate genes for eye loss.</title>
        <authorList>
            <person name="McGaugh S.E."/>
            <person name="Gross J.B."/>
            <person name="Aken B."/>
            <person name="Blin M."/>
            <person name="Borowsky R."/>
            <person name="Chalopin D."/>
            <person name="Hinaux H."/>
            <person name="Jeffery W.R."/>
            <person name="Keene A."/>
            <person name="Ma L."/>
            <person name="Minx P."/>
            <person name="Murphy D."/>
            <person name="O'Quin K.E."/>
            <person name="Retaux S."/>
            <person name="Rohner N."/>
            <person name="Searle S.M."/>
            <person name="Stahl B.A."/>
            <person name="Tabin C."/>
            <person name="Volff J.N."/>
            <person name="Yoshizawa M."/>
            <person name="Warren W.C."/>
        </authorList>
    </citation>
    <scope>NUCLEOTIDE SEQUENCE [LARGE SCALE GENOMIC DNA]</scope>
    <source>
        <strain evidence="10">female</strain>
    </source>
</reference>
<keyword evidence="8" id="KW-1133">Transmembrane helix</keyword>
<comment type="similarity">
    <text evidence="2">Belongs to the fibroblast growth factor-binding protein family.</text>
</comment>
<evidence type="ECO:0000256" key="1">
    <source>
        <dbReference type="ARBA" id="ARBA00004613"/>
    </source>
</evidence>
<keyword evidence="8" id="KW-0812">Transmembrane</keyword>
<dbReference type="GO" id="GO:0019838">
    <property type="term" value="F:growth factor binding"/>
    <property type="evidence" value="ECO:0007669"/>
    <property type="project" value="UniProtKB-KW"/>
</dbReference>
<keyword evidence="3" id="KW-0964">Secreted</keyword>
<dbReference type="Pfam" id="PF06473">
    <property type="entry name" value="FGF-BP1"/>
    <property type="match status" value="1"/>
</dbReference>
<dbReference type="PANTHER" id="PTHR15258:SF3">
    <property type="entry name" value="FIBROBLAST GROWTH FACTOR-BINDING PROTEIN 3"/>
    <property type="match status" value="1"/>
</dbReference>
<evidence type="ECO:0000313" key="9">
    <source>
        <dbReference type="Ensembl" id="ENSAMXP00000052010.1"/>
    </source>
</evidence>
<keyword evidence="10" id="KW-1185">Reference proteome</keyword>
<proteinExistence type="inferred from homology"/>
<dbReference type="STRING" id="7994.ENSAMXP00000052010"/>
<comment type="subcellular location">
    <subcellularLocation>
        <location evidence="1">Secreted</location>
    </subcellularLocation>
</comment>
<dbReference type="Bgee" id="ENSAMXG00000037348">
    <property type="expression patterns" value="Expressed in brain and 3 other cell types or tissues"/>
</dbReference>
<dbReference type="GeneTree" id="ENSGT00940000154372"/>
<feature type="region of interest" description="Disordered" evidence="7">
    <location>
        <begin position="245"/>
        <end position="291"/>
    </location>
</feature>
<evidence type="ECO:0000256" key="3">
    <source>
        <dbReference type="ARBA" id="ARBA00022525"/>
    </source>
</evidence>
<dbReference type="InParanoid" id="A0A3B1KD78"/>
<feature type="transmembrane region" description="Helical" evidence="8">
    <location>
        <begin position="24"/>
        <end position="46"/>
    </location>
</feature>
<dbReference type="Proteomes" id="UP000018467">
    <property type="component" value="Unassembled WGS sequence"/>
</dbReference>
<keyword evidence="4" id="KW-0732">Signal</keyword>
<reference evidence="9" key="4">
    <citation type="submission" date="2025-09" db="UniProtKB">
        <authorList>
            <consortium name="Ensembl"/>
        </authorList>
    </citation>
    <scope>IDENTIFICATION</scope>
</reference>
<keyword evidence="6" id="KW-0340">Growth factor binding</keyword>
<name>A0A3B1KD78_ASTMX</name>
<evidence type="ECO:0000256" key="5">
    <source>
        <dbReference type="ARBA" id="ARBA00023157"/>
    </source>
</evidence>
<sequence>MYLNIPHFQTTTPIIAAPPSPSLFFLYPLHPSFLFCLAPWFLILLFRPFPSCSPEGRLLYLQVVRLQSHSPHRPPLDPCTDAHPAVRELRIFSFLFLLLHPSSTMRRPPNPLFLLLLLFLLPCLEAAKKKGKPKGDGESLPSGELSTKEGHRCTWEVQEGRNNNIQLQLSCIIPGEKEEGEWSKPSYTCQLSGKPQECPAFVAKPAQYWKQVVGKLKKRSNACEGEKVLKTRLCKKAPAAAHMKMVERKGDGQNEGGKKKGAGNKEGEKEKQPREETREEEPMLGDSDSYGMAADADVAESYCGEGWNSVCRFFSKLLDG</sequence>
<dbReference type="GO" id="GO:0007267">
    <property type="term" value="P:cell-cell signaling"/>
    <property type="evidence" value="ECO:0007669"/>
    <property type="project" value="TreeGrafter"/>
</dbReference>
<protein>
    <submittedName>
        <fullName evidence="9">Fibroblast growth factor binding protein 3</fullName>
    </submittedName>
</protein>
<dbReference type="InterPro" id="IPR010510">
    <property type="entry name" value="FGF1-bd"/>
</dbReference>
<evidence type="ECO:0000256" key="7">
    <source>
        <dbReference type="SAM" id="MobiDB-lite"/>
    </source>
</evidence>
<evidence type="ECO:0000256" key="8">
    <source>
        <dbReference type="SAM" id="Phobius"/>
    </source>
</evidence>